<feature type="compositionally biased region" description="Basic residues" evidence="1">
    <location>
        <begin position="150"/>
        <end position="165"/>
    </location>
</feature>
<proteinExistence type="predicted"/>
<dbReference type="AlphaFoldDB" id="A8ZNE1"/>
<evidence type="ECO:0000313" key="4">
    <source>
        <dbReference type="Proteomes" id="UP000000268"/>
    </source>
</evidence>
<feature type="region of interest" description="Disordered" evidence="1">
    <location>
        <begin position="137"/>
        <end position="235"/>
    </location>
</feature>
<evidence type="ECO:0000313" key="3">
    <source>
        <dbReference type="EMBL" id="ABW32527.1"/>
    </source>
</evidence>
<geneLocation type="plasmid" evidence="3 4">
    <name>pREB4</name>
</geneLocation>
<keyword evidence="2" id="KW-0732">Signal</keyword>
<dbReference type="Proteomes" id="UP000000268">
    <property type="component" value="Plasmid pREB4"/>
</dbReference>
<keyword evidence="3" id="KW-0614">Plasmid</keyword>
<evidence type="ECO:0000256" key="2">
    <source>
        <dbReference type="SAM" id="SignalP"/>
    </source>
</evidence>
<feature type="compositionally biased region" description="Basic and acidic residues" evidence="1">
    <location>
        <begin position="210"/>
        <end position="219"/>
    </location>
</feature>
<feature type="chain" id="PRO_5002734583" evidence="2">
    <location>
        <begin position="25"/>
        <end position="325"/>
    </location>
</feature>
<dbReference type="KEGG" id="amr:AM1_D0030"/>
<feature type="compositionally biased region" description="Low complexity" evidence="1">
    <location>
        <begin position="170"/>
        <end position="183"/>
    </location>
</feature>
<dbReference type="HOGENOM" id="CLU_867730_0_0_3"/>
<name>A8ZNE1_ACAM1</name>
<dbReference type="RefSeq" id="WP_012167838.1">
    <property type="nucleotide sequence ID" value="NC_009929.1"/>
</dbReference>
<dbReference type="OrthoDB" id="580884at2"/>
<sequence>MYKHIPHAIPIALCLAAVPGIAQAQDFPTIEVAPRHGHTFYFKNEEAVVVEAWPGAFDAFDFGERPKIPSARFIFVNLKPKGNIDSTTLTVVYRVGTKEKTKTFLLKKTKGIPSRFSTAIDGAPPLAAQPQPVQPITVTNVFTPPPKPVKQIHKEKKAKKPRKLKVSKEFSSPFSSGFASSNSVAQPPASKETQQPEPEETEETDVPDSVEPKTEEKAETPQSEPLPLIRAPKTLQAKATIETPTEKQLIARSSLDNFGIARYLLRGLYQAERLNQINTHTPQFGQAQDTAIWLRRGRSIEEALELSGLPPVTFNNLLGHGGVGK</sequence>
<evidence type="ECO:0000256" key="1">
    <source>
        <dbReference type="SAM" id="MobiDB-lite"/>
    </source>
</evidence>
<feature type="compositionally biased region" description="Acidic residues" evidence="1">
    <location>
        <begin position="197"/>
        <end position="208"/>
    </location>
</feature>
<feature type="signal peptide" evidence="2">
    <location>
        <begin position="1"/>
        <end position="24"/>
    </location>
</feature>
<keyword evidence="4" id="KW-1185">Reference proteome</keyword>
<dbReference type="EMBL" id="CP000841">
    <property type="protein sequence ID" value="ABW32527.1"/>
    <property type="molecule type" value="Genomic_DNA"/>
</dbReference>
<reference evidence="3 4" key="1">
    <citation type="journal article" date="2008" name="Proc. Natl. Acad. Sci. U.S.A.">
        <title>Niche adaptation and genome expansion in the chlorophyll d-producing cyanobacterium Acaryochloris marina.</title>
        <authorList>
            <person name="Swingley W.D."/>
            <person name="Chen M."/>
            <person name="Cheung P.C."/>
            <person name="Conrad A.L."/>
            <person name="Dejesa L.C."/>
            <person name="Hao J."/>
            <person name="Honchak B.M."/>
            <person name="Karbach L.E."/>
            <person name="Kurdoglu A."/>
            <person name="Lahiri S."/>
            <person name="Mastrian S.D."/>
            <person name="Miyashita H."/>
            <person name="Page L."/>
            <person name="Ramakrishna P."/>
            <person name="Satoh S."/>
            <person name="Sattley W.M."/>
            <person name="Shimada Y."/>
            <person name="Taylor H.L."/>
            <person name="Tomo T."/>
            <person name="Tsuchiya T."/>
            <person name="Wang Z.T."/>
            <person name="Raymond J."/>
            <person name="Mimuro M."/>
            <person name="Blankenship R.E."/>
            <person name="Touchman J.W."/>
        </authorList>
    </citation>
    <scope>NUCLEOTIDE SEQUENCE [LARGE SCALE GENOMIC DNA]</scope>
    <source>
        <strain evidence="4">MBIC 11017</strain>
        <plasmid evidence="4">Plasmid pREB4</plasmid>
    </source>
</reference>
<accession>A8ZNE1</accession>
<gene>
    <name evidence="3" type="ordered locus">AM1_D0030</name>
</gene>
<protein>
    <submittedName>
        <fullName evidence="3">Uncharacterized protein</fullName>
    </submittedName>
</protein>
<organism evidence="3 4">
    <name type="scientific">Acaryochloris marina (strain MBIC 11017)</name>
    <dbReference type="NCBI Taxonomy" id="329726"/>
    <lineage>
        <taxon>Bacteria</taxon>
        <taxon>Bacillati</taxon>
        <taxon>Cyanobacteriota</taxon>
        <taxon>Cyanophyceae</taxon>
        <taxon>Acaryochloridales</taxon>
        <taxon>Acaryochloridaceae</taxon>
        <taxon>Acaryochloris</taxon>
    </lineage>
</organism>